<comment type="subcellular location">
    <subcellularLocation>
        <location evidence="3">Cell membrane</location>
    </subcellularLocation>
</comment>
<feature type="transmembrane region" description="Helical" evidence="13">
    <location>
        <begin position="62"/>
        <end position="83"/>
    </location>
</feature>
<keyword evidence="17" id="KW-1185">Reference proteome</keyword>
<keyword evidence="6" id="KW-0808">Transferase</keyword>
<comment type="cofactor">
    <cofactor evidence="2">
        <name>a divalent metal cation</name>
        <dbReference type="ChEBI" id="CHEBI:60240"/>
    </cofactor>
</comment>
<dbReference type="Gene3D" id="1.10.287.130">
    <property type="match status" value="1"/>
</dbReference>
<sequence length="608" mass="64186">MSAPRPDQDPRVQRREPLAGPGSAAPITGGLRTPLPTALNRKDAAPSYPAFRPRRWTLRARLTALMLVIAAAAMGTVDILLPINLRSSLSDSMDTNLRTVIASIQQPFNVRSLAYEAPSSDVGLTLVTTDGVAKVVRASTAAGDANPQVGSSPPTTGIATVGDVHTRAKYRILAVAIRDVETNARAGYVVAWAPLAPMSEAVGELVVTALLITAAVLILLGAVASVVIRRELKPLEAMATAADDIAAGDLGRRVYPGSAGTEVARLGYAFNGMLDGISQLLDERARNEQRMRQFLADASHELRTPVAAVRGYTDLYKAGMLPEDEAVGRAMQRMGFEADRMGALVGDLLTLIQADNEGAEKYEPVDLAEVLTGVVDDAAVIDPTRTWRMLDAGGRVNPQVGTPPDPESEDYVRSGAGDRQTDPHGFAPVGSPRPLVIGDRHRLHQVFANLLANIRTHTDPGTVATVQVGVTGGEVTVVVSDNGPGVSDADLPKLFDRFYRVDASRSRIKGGTGLGLSIVSAIVRNHRGRVTASHTPGGGLTTTVTLPLWLEPLKTPGAPSKTADHPDGADAADTPRTSERSGPISLGSGGLAQRLTGGQRRNRSQQRP</sequence>
<dbReference type="AlphaFoldDB" id="A0A849A9W8"/>
<name>A0A849A9W8_9ACTN</name>
<feature type="domain" description="HAMP" evidence="15">
    <location>
        <begin position="229"/>
        <end position="282"/>
    </location>
</feature>
<evidence type="ECO:0000256" key="8">
    <source>
        <dbReference type="ARBA" id="ARBA00022777"/>
    </source>
</evidence>
<evidence type="ECO:0000313" key="17">
    <source>
        <dbReference type="Proteomes" id="UP000562984"/>
    </source>
</evidence>
<dbReference type="InterPro" id="IPR004358">
    <property type="entry name" value="Sig_transdc_His_kin-like_C"/>
</dbReference>
<keyword evidence="9 13" id="KW-1133">Transmembrane helix</keyword>
<comment type="catalytic activity">
    <reaction evidence="1">
        <text>ATP + protein L-histidine = ADP + protein N-phospho-L-histidine.</text>
        <dbReference type="EC" id="2.7.13.3"/>
    </reaction>
</comment>
<dbReference type="PANTHER" id="PTHR45436:SF5">
    <property type="entry name" value="SENSOR HISTIDINE KINASE TRCS"/>
    <property type="match status" value="1"/>
</dbReference>
<dbReference type="InterPro" id="IPR036097">
    <property type="entry name" value="HisK_dim/P_sf"/>
</dbReference>
<keyword evidence="11 13" id="KW-0472">Membrane</keyword>
<dbReference type="SUPFAM" id="SSF55874">
    <property type="entry name" value="ATPase domain of HSP90 chaperone/DNA topoisomerase II/histidine kinase"/>
    <property type="match status" value="1"/>
</dbReference>
<evidence type="ECO:0000256" key="5">
    <source>
        <dbReference type="ARBA" id="ARBA00022553"/>
    </source>
</evidence>
<dbReference type="Gene3D" id="3.30.565.10">
    <property type="entry name" value="Histidine kinase-like ATPase, C-terminal domain"/>
    <property type="match status" value="1"/>
</dbReference>
<proteinExistence type="predicted"/>
<keyword evidence="10" id="KW-0902">Two-component regulatory system</keyword>
<comment type="caution">
    <text evidence="16">The sequence shown here is derived from an EMBL/GenBank/DDBJ whole genome shotgun (WGS) entry which is preliminary data.</text>
</comment>
<evidence type="ECO:0000256" key="13">
    <source>
        <dbReference type="SAM" id="Phobius"/>
    </source>
</evidence>
<dbReference type="SMART" id="SM00387">
    <property type="entry name" value="HATPase_c"/>
    <property type="match status" value="1"/>
</dbReference>
<dbReference type="EC" id="2.7.13.3" evidence="4"/>
<keyword evidence="7 13" id="KW-0812">Transmembrane</keyword>
<dbReference type="SMART" id="SM00388">
    <property type="entry name" value="HisKA"/>
    <property type="match status" value="1"/>
</dbReference>
<dbReference type="SUPFAM" id="SSF47384">
    <property type="entry name" value="Homodimeric domain of signal transducing histidine kinase"/>
    <property type="match status" value="1"/>
</dbReference>
<evidence type="ECO:0000256" key="6">
    <source>
        <dbReference type="ARBA" id="ARBA00022679"/>
    </source>
</evidence>
<evidence type="ECO:0000313" key="16">
    <source>
        <dbReference type="EMBL" id="NNG35280.1"/>
    </source>
</evidence>
<feature type="region of interest" description="Disordered" evidence="12">
    <location>
        <begin position="551"/>
        <end position="608"/>
    </location>
</feature>
<dbReference type="SUPFAM" id="SSF158472">
    <property type="entry name" value="HAMP domain-like"/>
    <property type="match status" value="1"/>
</dbReference>
<evidence type="ECO:0000256" key="12">
    <source>
        <dbReference type="SAM" id="MobiDB-lite"/>
    </source>
</evidence>
<evidence type="ECO:0000256" key="3">
    <source>
        <dbReference type="ARBA" id="ARBA00004236"/>
    </source>
</evidence>
<evidence type="ECO:0000256" key="10">
    <source>
        <dbReference type="ARBA" id="ARBA00023012"/>
    </source>
</evidence>
<gene>
    <name evidence="16" type="ORF">HKD39_06050</name>
</gene>
<dbReference type="FunFam" id="3.30.565.10:FF:000006">
    <property type="entry name" value="Sensor histidine kinase WalK"/>
    <property type="match status" value="1"/>
</dbReference>
<dbReference type="InterPro" id="IPR003660">
    <property type="entry name" value="HAMP_dom"/>
</dbReference>
<dbReference type="FunFam" id="1.10.287.130:FF:000001">
    <property type="entry name" value="Two-component sensor histidine kinase"/>
    <property type="match status" value="1"/>
</dbReference>
<accession>A0A849A9W8</accession>
<dbReference type="Pfam" id="PF00512">
    <property type="entry name" value="HisKA"/>
    <property type="match status" value="1"/>
</dbReference>
<feature type="domain" description="Histidine kinase" evidence="14">
    <location>
        <begin position="297"/>
        <end position="550"/>
    </location>
</feature>
<dbReference type="InterPro" id="IPR003661">
    <property type="entry name" value="HisK_dim/P_dom"/>
</dbReference>
<dbReference type="InterPro" id="IPR003594">
    <property type="entry name" value="HATPase_dom"/>
</dbReference>
<evidence type="ECO:0000256" key="11">
    <source>
        <dbReference type="ARBA" id="ARBA00023136"/>
    </source>
</evidence>
<protein>
    <recommendedName>
        <fullName evidence="4">histidine kinase</fullName>
        <ecNumber evidence="4">2.7.13.3</ecNumber>
    </recommendedName>
</protein>
<keyword evidence="5" id="KW-0597">Phosphoprotein</keyword>
<evidence type="ECO:0000256" key="2">
    <source>
        <dbReference type="ARBA" id="ARBA00001968"/>
    </source>
</evidence>
<dbReference type="CDD" id="cd06225">
    <property type="entry name" value="HAMP"/>
    <property type="match status" value="1"/>
</dbReference>
<dbReference type="PANTHER" id="PTHR45436">
    <property type="entry name" value="SENSOR HISTIDINE KINASE YKOH"/>
    <property type="match status" value="1"/>
</dbReference>
<evidence type="ECO:0000256" key="1">
    <source>
        <dbReference type="ARBA" id="ARBA00000085"/>
    </source>
</evidence>
<evidence type="ECO:0000256" key="9">
    <source>
        <dbReference type="ARBA" id="ARBA00022989"/>
    </source>
</evidence>
<dbReference type="EMBL" id="JABEND010000002">
    <property type="protein sequence ID" value="NNG35280.1"/>
    <property type="molecule type" value="Genomic_DNA"/>
</dbReference>
<feature type="region of interest" description="Disordered" evidence="12">
    <location>
        <begin position="393"/>
        <end position="431"/>
    </location>
</feature>
<dbReference type="PRINTS" id="PR00344">
    <property type="entry name" value="BCTRLSENSOR"/>
</dbReference>
<evidence type="ECO:0000259" key="15">
    <source>
        <dbReference type="PROSITE" id="PS50885"/>
    </source>
</evidence>
<dbReference type="RefSeq" id="WP_171198887.1">
    <property type="nucleotide sequence ID" value="NZ_JABEND010000002.1"/>
</dbReference>
<organism evidence="16 17">
    <name type="scientific">Nakamurella aerolata</name>
    <dbReference type="NCBI Taxonomy" id="1656892"/>
    <lineage>
        <taxon>Bacteria</taxon>
        <taxon>Bacillati</taxon>
        <taxon>Actinomycetota</taxon>
        <taxon>Actinomycetes</taxon>
        <taxon>Nakamurellales</taxon>
        <taxon>Nakamurellaceae</taxon>
        <taxon>Nakamurella</taxon>
    </lineage>
</organism>
<evidence type="ECO:0000256" key="4">
    <source>
        <dbReference type="ARBA" id="ARBA00012438"/>
    </source>
</evidence>
<evidence type="ECO:0000256" key="7">
    <source>
        <dbReference type="ARBA" id="ARBA00022692"/>
    </source>
</evidence>
<dbReference type="InterPro" id="IPR005467">
    <property type="entry name" value="His_kinase_dom"/>
</dbReference>
<dbReference type="PROSITE" id="PS50885">
    <property type="entry name" value="HAMP"/>
    <property type="match status" value="1"/>
</dbReference>
<feature type="region of interest" description="Disordered" evidence="12">
    <location>
        <begin position="1"/>
        <end position="46"/>
    </location>
</feature>
<feature type="compositionally biased region" description="Basic and acidic residues" evidence="12">
    <location>
        <begin position="1"/>
        <end position="17"/>
    </location>
</feature>
<dbReference type="Proteomes" id="UP000562984">
    <property type="component" value="Unassembled WGS sequence"/>
</dbReference>
<reference evidence="16 17" key="1">
    <citation type="submission" date="2020-05" db="EMBL/GenBank/DDBJ databases">
        <title>Nakamurella sp. DB0629 isolated from air conditioner.</title>
        <authorList>
            <person name="Kim D.H."/>
            <person name="Kim D.-U."/>
        </authorList>
    </citation>
    <scope>NUCLEOTIDE SEQUENCE [LARGE SCALE GENOMIC DNA]</scope>
    <source>
        <strain evidence="16 17">DB0629</strain>
    </source>
</reference>
<dbReference type="GO" id="GO:0005886">
    <property type="term" value="C:plasma membrane"/>
    <property type="evidence" value="ECO:0007669"/>
    <property type="project" value="UniProtKB-SubCell"/>
</dbReference>
<dbReference type="GO" id="GO:0000155">
    <property type="term" value="F:phosphorelay sensor kinase activity"/>
    <property type="evidence" value="ECO:0007669"/>
    <property type="project" value="InterPro"/>
</dbReference>
<evidence type="ECO:0000259" key="14">
    <source>
        <dbReference type="PROSITE" id="PS50109"/>
    </source>
</evidence>
<dbReference type="GO" id="GO:0005509">
    <property type="term" value="F:calcium ion binding"/>
    <property type="evidence" value="ECO:0007669"/>
    <property type="project" value="UniProtKB-ARBA"/>
</dbReference>
<dbReference type="InterPro" id="IPR050428">
    <property type="entry name" value="TCS_sensor_his_kinase"/>
</dbReference>
<feature type="transmembrane region" description="Helical" evidence="13">
    <location>
        <begin position="205"/>
        <end position="228"/>
    </location>
</feature>
<dbReference type="Pfam" id="PF00672">
    <property type="entry name" value="HAMP"/>
    <property type="match status" value="1"/>
</dbReference>
<dbReference type="PROSITE" id="PS50109">
    <property type="entry name" value="HIS_KIN"/>
    <property type="match status" value="1"/>
</dbReference>
<dbReference type="Pfam" id="PF02518">
    <property type="entry name" value="HATPase_c"/>
    <property type="match status" value="1"/>
</dbReference>
<keyword evidence="8 16" id="KW-0418">Kinase</keyword>
<dbReference type="InterPro" id="IPR036890">
    <property type="entry name" value="HATPase_C_sf"/>
</dbReference>
<dbReference type="SMART" id="SM00304">
    <property type="entry name" value="HAMP"/>
    <property type="match status" value="1"/>
</dbReference>
<dbReference type="CDD" id="cd00082">
    <property type="entry name" value="HisKA"/>
    <property type="match status" value="1"/>
</dbReference>
<dbReference type="Gene3D" id="6.10.340.10">
    <property type="match status" value="1"/>
</dbReference>